<evidence type="ECO:0000313" key="2">
    <source>
        <dbReference type="Proteomes" id="UP000649617"/>
    </source>
</evidence>
<sequence length="101" mass="11520">CRAPPFSLDALKSGSTKTFPTFAQRHLSGAESVVLIRWLATVTSREAWRTGQLHDQLRAGLFVSMDEMRKVFSRGGRFLSLDERHRAEYFNKAYHAALNSY</sequence>
<keyword evidence="2" id="KW-1185">Reference proteome</keyword>
<accession>A0A812KVP2</accession>
<gene>
    <name evidence="1" type="ORF">SPIL2461_LOCUS3791</name>
</gene>
<feature type="non-terminal residue" evidence="1">
    <location>
        <position position="1"/>
    </location>
</feature>
<comment type="caution">
    <text evidence="1">The sequence shown here is derived from an EMBL/GenBank/DDBJ whole genome shotgun (WGS) entry which is preliminary data.</text>
</comment>
<name>A0A812KVP2_SYMPI</name>
<dbReference type="OrthoDB" id="407068at2759"/>
<reference evidence="1" key="1">
    <citation type="submission" date="2021-02" db="EMBL/GenBank/DDBJ databases">
        <authorList>
            <person name="Dougan E. K."/>
            <person name="Rhodes N."/>
            <person name="Thang M."/>
            <person name="Chan C."/>
        </authorList>
    </citation>
    <scope>NUCLEOTIDE SEQUENCE</scope>
</reference>
<evidence type="ECO:0000313" key="1">
    <source>
        <dbReference type="EMBL" id="CAE7235456.1"/>
    </source>
</evidence>
<organism evidence="1 2">
    <name type="scientific">Symbiodinium pilosum</name>
    <name type="common">Dinoflagellate</name>
    <dbReference type="NCBI Taxonomy" id="2952"/>
    <lineage>
        <taxon>Eukaryota</taxon>
        <taxon>Sar</taxon>
        <taxon>Alveolata</taxon>
        <taxon>Dinophyceae</taxon>
        <taxon>Suessiales</taxon>
        <taxon>Symbiodiniaceae</taxon>
        <taxon>Symbiodinium</taxon>
    </lineage>
</organism>
<dbReference type="AlphaFoldDB" id="A0A812KVP2"/>
<proteinExistence type="predicted"/>
<protein>
    <submittedName>
        <fullName evidence="1">Uncharacterized protein</fullName>
    </submittedName>
</protein>
<dbReference type="EMBL" id="CAJNIZ010004734">
    <property type="protein sequence ID" value="CAE7235456.1"/>
    <property type="molecule type" value="Genomic_DNA"/>
</dbReference>
<dbReference type="Proteomes" id="UP000649617">
    <property type="component" value="Unassembled WGS sequence"/>
</dbReference>